<evidence type="ECO:0000313" key="2">
    <source>
        <dbReference type="EMBL" id="CAM77229.1"/>
    </source>
</evidence>
<evidence type="ECO:0000259" key="1">
    <source>
        <dbReference type="Pfam" id="PF01370"/>
    </source>
</evidence>
<accession>A4U2X2</accession>
<reference evidence="2" key="1">
    <citation type="journal article" date="2007" name="J. Bacteriol.">
        <title>Comparative genome analysis of four magnetotactic bacteria reveals a complex set of group-specific genes implicated in magnetosome biomineralization and function.</title>
        <authorList>
            <person name="Richter M."/>
            <person name="Kube M."/>
            <person name="Bazylinski D.A."/>
            <person name="Lombardot T."/>
            <person name="Gloeckner F.O."/>
            <person name="Reinhardt R."/>
            <person name="Schueler D."/>
        </authorList>
    </citation>
    <scope>NUCLEOTIDE SEQUENCE</scope>
    <source>
        <strain evidence="2">MSR-1</strain>
    </source>
</reference>
<dbReference type="Gene3D" id="3.40.50.720">
    <property type="entry name" value="NAD(P)-binding Rossmann-like Domain"/>
    <property type="match status" value="1"/>
</dbReference>
<dbReference type="PANTHER" id="PTHR48079:SF6">
    <property type="entry name" value="NAD(P)-BINDING DOMAIN-CONTAINING PROTEIN-RELATED"/>
    <property type="match status" value="1"/>
</dbReference>
<sequence length="307" mass="32910">MKVLVTGASGFVGARLVAELLRRGHQVVAPMRNPRPWTGVETVPIGDLTTETDWSAALAGCDAVVHSAARAHVLDDPAADPLVVFRRVNRDGTLRLAEQAKEAGIAHFLFISTIKVNGETTPPARPFRAEDRPDPQDAYGLAKAEAEVGLRALAGGMILTVVRPPLVHGPKVKGNLAVLIKAIDKGLPLPLRLVNNRRSMVGVDNLADAVSFLLEKRQPGTFLIRDDGDLSTPDLIRTLAGAMHKSSRLLPVPPALLTLGARLLGRRSMAERVLGSLVVDDSPLRALGWVPPLSLQAGLTRMVQDDR</sequence>
<organism evidence="2">
    <name type="scientific">Magnetospirillum gryphiswaldense</name>
    <dbReference type="NCBI Taxonomy" id="55518"/>
    <lineage>
        <taxon>Bacteria</taxon>
        <taxon>Pseudomonadati</taxon>
        <taxon>Pseudomonadota</taxon>
        <taxon>Alphaproteobacteria</taxon>
        <taxon>Rhodospirillales</taxon>
        <taxon>Rhodospirillaceae</taxon>
        <taxon>Magnetospirillum</taxon>
    </lineage>
</organism>
<dbReference type="EMBL" id="CU459003">
    <property type="protein sequence ID" value="CAM77229.1"/>
    <property type="molecule type" value="Genomic_DNA"/>
</dbReference>
<dbReference type="GO" id="GO:0004029">
    <property type="term" value="F:aldehyde dehydrogenase (NAD+) activity"/>
    <property type="evidence" value="ECO:0007669"/>
    <property type="project" value="TreeGrafter"/>
</dbReference>
<dbReference type="Pfam" id="PF01370">
    <property type="entry name" value="Epimerase"/>
    <property type="match status" value="1"/>
</dbReference>
<dbReference type="PANTHER" id="PTHR48079">
    <property type="entry name" value="PROTEIN YEEZ"/>
    <property type="match status" value="1"/>
</dbReference>
<dbReference type="GO" id="GO:0005737">
    <property type="term" value="C:cytoplasm"/>
    <property type="evidence" value="ECO:0007669"/>
    <property type="project" value="TreeGrafter"/>
</dbReference>
<dbReference type="AlphaFoldDB" id="A4U2X2"/>
<dbReference type="InterPro" id="IPR036291">
    <property type="entry name" value="NAD(P)-bd_dom_sf"/>
</dbReference>
<feature type="domain" description="NAD-dependent epimerase/dehydratase" evidence="1">
    <location>
        <begin position="3"/>
        <end position="221"/>
    </location>
</feature>
<dbReference type="SUPFAM" id="SSF51735">
    <property type="entry name" value="NAD(P)-binding Rossmann-fold domains"/>
    <property type="match status" value="1"/>
</dbReference>
<dbReference type="InterPro" id="IPR051783">
    <property type="entry name" value="NAD(P)-dependent_oxidoreduct"/>
</dbReference>
<dbReference type="RefSeq" id="WP_106003103.1">
    <property type="nucleotide sequence ID" value="NZ_CP027527.1"/>
</dbReference>
<gene>
    <name evidence="2" type="ORF">MGR_3636</name>
</gene>
<proteinExistence type="predicted"/>
<name>A4U2X2_9PROT</name>
<protein>
    <submittedName>
        <fullName evidence="2">UDP-sugar epimerase</fullName>
    </submittedName>
</protein>
<dbReference type="InterPro" id="IPR001509">
    <property type="entry name" value="Epimerase_deHydtase"/>
</dbReference>